<keyword evidence="5" id="KW-0808">Transferase</keyword>
<dbReference type="Gene3D" id="1.10.287.130">
    <property type="match status" value="1"/>
</dbReference>
<dbReference type="SUPFAM" id="SSF47384">
    <property type="entry name" value="Homodimeric domain of signal transducing histidine kinase"/>
    <property type="match status" value="1"/>
</dbReference>
<evidence type="ECO:0000256" key="3">
    <source>
        <dbReference type="ARBA" id="ARBA00012438"/>
    </source>
</evidence>
<dbReference type="InterPro" id="IPR036890">
    <property type="entry name" value="HATPase_C_sf"/>
</dbReference>
<evidence type="ECO:0000256" key="4">
    <source>
        <dbReference type="ARBA" id="ARBA00022553"/>
    </source>
</evidence>
<feature type="domain" description="Histidine kinase" evidence="12">
    <location>
        <begin position="228"/>
        <end position="434"/>
    </location>
</feature>
<dbReference type="Gene3D" id="6.10.340.10">
    <property type="match status" value="1"/>
</dbReference>
<dbReference type="InterPro" id="IPR005467">
    <property type="entry name" value="His_kinase_dom"/>
</dbReference>
<dbReference type="PANTHER" id="PTHR45436">
    <property type="entry name" value="SENSOR HISTIDINE KINASE YKOH"/>
    <property type="match status" value="1"/>
</dbReference>
<reference evidence="14 15" key="1">
    <citation type="submission" date="2016-10" db="EMBL/GenBank/DDBJ databases">
        <authorList>
            <person name="de Groot N.N."/>
        </authorList>
    </citation>
    <scope>NUCLEOTIDE SEQUENCE [LARGE SCALE GENOMIC DNA]</scope>
    <source>
        <strain evidence="14 15">LMG 25475</strain>
    </source>
</reference>
<dbReference type="Gene3D" id="3.30.565.10">
    <property type="entry name" value="Histidine kinase-like ATPase, C-terminal domain"/>
    <property type="match status" value="1"/>
</dbReference>
<proteinExistence type="predicted"/>
<dbReference type="AlphaFoldDB" id="A0A1G7GKN9"/>
<sequence>MASVIAWQRIVMETKQPFRRRILIAFVTMTILVSGIFSLSIVAIVHLIEEHLVSEELALELDTVIEQDLKNGQAPRLDAKTRFYASSYPGYRIPDRYADLPKGFSEQVEGERAYYLFTQISNGERYLLVQEQSEFEKREQVLFNVVLAGFLLSVLGALALGWFMSERVMRPVSKLANQVRHRDQLLPLAPALAPEYPDDEVGQLAAAFDSTLGRLRQSLERERLFTSDVSHELRTPLMVIASSCELLSQVALEPTQRKQLERIERASAEMQDLVQTFLQLARVKGNESLFAGSASLRQIADEQVDIWSPLMREKGLDFRLVVEAQNDAVYNPTLLRTVMANLLRNALHYTETGFVTLTLLADGFRVDDSGVGIPEQQHEQIFDPFVRGEQARGEGLGLGLSLVKRICAHQGWQISVHSLPVTGSCFQVSLAAPT</sequence>
<dbReference type="InterPro" id="IPR050428">
    <property type="entry name" value="TCS_sensor_his_kinase"/>
</dbReference>
<dbReference type="CDD" id="cd00082">
    <property type="entry name" value="HisKA"/>
    <property type="match status" value="1"/>
</dbReference>
<dbReference type="PROSITE" id="PS50885">
    <property type="entry name" value="HAMP"/>
    <property type="match status" value="1"/>
</dbReference>
<dbReference type="EMBL" id="FNBM01000001">
    <property type="protein sequence ID" value="SDE88661.1"/>
    <property type="molecule type" value="Genomic_DNA"/>
</dbReference>
<comment type="catalytic activity">
    <reaction evidence="1">
        <text>ATP + protein L-histidine = ADP + protein N-phospho-L-histidine.</text>
        <dbReference type="EC" id="2.7.13.3"/>
    </reaction>
</comment>
<protein>
    <recommendedName>
        <fullName evidence="3">histidine kinase</fullName>
        <ecNumber evidence="3">2.7.13.3</ecNumber>
    </recommendedName>
</protein>
<dbReference type="Pfam" id="PF00512">
    <property type="entry name" value="HisKA"/>
    <property type="match status" value="1"/>
</dbReference>
<evidence type="ECO:0000256" key="10">
    <source>
        <dbReference type="ARBA" id="ARBA00023136"/>
    </source>
</evidence>
<dbReference type="InterPro" id="IPR003661">
    <property type="entry name" value="HisK_dim/P_dom"/>
</dbReference>
<keyword evidence="9" id="KW-0902">Two-component regulatory system</keyword>
<feature type="transmembrane region" description="Helical" evidence="11">
    <location>
        <begin position="141"/>
        <end position="164"/>
    </location>
</feature>
<evidence type="ECO:0000256" key="5">
    <source>
        <dbReference type="ARBA" id="ARBA00022679"/>
    </source>
</evidence>
<dbReference type="SMART" id="SM00387">
    <property type="entry name" value="HATPase_c"/>
    <property type="match status" value="1"/>
</dbReference>
<dbReference type="Proteomes" id="UP000243378">
    <property type="component" value="Unassembled WGS sequence"/>
</dbReference>
<feature type="transmembrane region" description="Helical" evidence="11">
    <location>
        <begin position="22"/>
        <end position="48"/>
    </location>
</feature>
<dbReference type="EC" id="2.7.13.3" evidence="3"/>
<keyword evidence="8 11" id="KW-1133">Transmembrane helix</keyword>
<comment type="subcellular location">
    <subcellularLocation>
        <location evidence="2">Membrane</location>
    </subcellularLocation>
</comment>
<dbReference type="PANTHER" id="PTHR45436:SF16">
    <property type="entry name" value="HISTIDINE KINASE"/>
    <property type="match status" value="1"/>
</dbReference>
<feature type="domain" description="HAMP" evidence="13">
    <location>
        <begin position="166"/>
        <end position="220"/>
    </location>
</feature>
<gene>
    <name evidence="14" type="ORF">SAMN05216381_0233</name>
</gene>
<dbReference type="GO" id="GO:0005886">
    <property type="term" value="C:plasma membrane"/>
    <property type="evidence" value="ECO:0007669"/>
    <property type="project" value="TreeGrafter"/>
</dbReference>
<dbReference type="InterPro" id="IPR003594">
    <property type="entry name" value="HATPase_dom"/>
</dbReference>
<evidence type="ECO:0000259" key="12">
    <source>
        <dbReference type="PROSITE" id="PS50109"/>
    </source>
</evidence>
<evidence type="ECO:0000256" key="8">
    <source>
        <dbReference type="ARBA" id="ARBA00022989"/>
    </source>
</evidence>
<evidence type="ECO:0000256" key="7">
    <source>
        <dbReference type="ARBA" id="ARBA00022777"/>
    </source>
</evidence>
<evidence type="ECO:0000256" key="9">
    <source>
        <dbReference type="ARBA" id="ARBA00023012"/>
    </source>
</evidence>
<evidence type="ECO:0000256" key="6">
    <source>
        <dbReference type="ARBA" id="ARBA00022692"/>
    </source>
</evidence>
<accession>A0A1G7GKN9</accession>
<dbReference type="SMART" id="SM00388">
    <property type="entry name" value="HisKA"/>
    <property type="match status" value="1"/>
</dbReference>
<keyword evidence="6 11" id="KW-0812">Transmembrane</keyword>
<dbReference type="InterPro" id="IPR036097">
    <property type="entry name" value="HisK_dim/P_sf"/>
</dbReference>
<keyword evidence="7 14" id="KW-0418">Kinase</keyword>
<evidence type="ECO:0000256" key="2">
    <source>
        <dbReference type="ARBA" id="ARBA00004370"/>
    </source>
</evidence>
<dbReference type="PRINTS" id="PR00344">
    <property type="entry name" value="BCTRLSENSOR"/>
</dbReference>
<evidence type="ECO:0000313" key="15">
    <source>
        <dbReference type="Proteomes" id="UP000243378"/>
    </source>
</evidence>
<evidence type="ECO:0000313" key="14">
    <source>
        <dbReference type="EMBL" id="SDE88661.1"/>
    </source>
</evidence>
<dbReference type="InterPro" id="IPR003660">
    <property type="entry name" value="HAMP_dom"/>
</dbReference>
<keyword evidence="10 11" id="KW-0472">Membrane</keyword>
<dbReference type="InterPro" id="IPR004358">
    <property type="entry name" value="Sig_transdc_His_kin-like_C"/>
</dbReference>
<organism evidence="14 15">
    <name type="scientific">Phytopseudomonas seleniipraecipitans</name>
    <dbReference type="NCBI Taxonomy" id="640205"/>
    <lineage>
        <taxon>Bacteria</taxon>
        <taxon>Pseudomonadati</taxon>
        <taxon>Pseudomonadota</taxon>
        <taxon>Gammaproteobacteria</taxon>
        <taxon>Pseudomonadales</taxon>
        <taxon>Pseudomonadaceae</taxon>
        <taxon>Phytopseudomonas</taxon>
    </lineage>
</organism>
<dbReference type="SUPFAM" id="SSF55874">
    <property type="entry name" value="ATPase domain of HSP90 chaperone/DNA topoisomerase II/histidine kinase"/>
    <property type="match status" value="1"/>
</dbReference>
<dbReference type="SMART" id="SM00304">
    <property type="entry name" value="HAMP"/>
    <property type="match status" value="1"/>
</dbReference>
<evidence type="ECO:0000259" key="13">
    <source>
        <dbReference type="PROSITE" id="PS50885"/>
    </source>
</evidence>
<evidence type="ECO:0000256" key="11">
    <source>
        <dbReference type="SAM" id="Phobius"/>
    </source>
</evidence>
<name>A0A1G7GKN9_9GAMM</name>
<dbReference type="GO" id="GO:0000155">
    <property type="term" value="F:phosphorelay sensor kinase activity"/>
    <property type="evidence" value="ECO:0007669"/>
    <property type="project" value="InterPro"/>
</dbReference>
<dbReference type="Pfam" id="PF02518">
    <property type="entry name" value="HATPase_c"/>
    <property type="match status" value="1"/>
</dbReference>
<dbReference type="Pfam" id="PF00672">
    <property type="entry name" value="HAMP"/>
    <property type="match status" value="1"/>
</dbReference>
<keyword evidence="4" id="KW-0597">Phosphoprotein</keyword>
<evidence type="ECO:0000256" key="1">
    <source>
        <dbReference type="ARBA" id="ARBA00000085"/>
    </source>
</evidence>
<dbReference type="PROSITE" id="PS50109">
    <property type="entry name" value="HIS_KIN"/>
    <property type="match status" value="1"/>
</dbReference>
<dbReference type="STRING" id="640205.SAMN05216381_0233"/>